<sequence length="430" mass="46119">MALVTEAQLSALERRVLDHLDEDRLVAQLAALVRIPSISGSPEEVEVVEHASDLLSDAGMVVDQWEIDIDELAEDPWFPGVEVPRDRALGLAAVDRVTEDRPALVLQGHLDVVPPGDPRPWGLTDPFSAELHEGRLYGRGTCDMKAGFAANLAVLDTLRSAGVTLAEPLAVHAVVGEEDGGLGAFATMRRGHRGQAAVITEPTGDRLVVANAGALTFRIEVPGRSAHGSLRREGYSALDAFLPIHQALATLEADRNREVDPLFGDRDLPYSLSIGMLHTGDWSSSVPDRLVAEGRYGVMLGEEPWAARIAFEDAVTEASLKDPWLREHRPVVTWPGGQFASGRLDLKHPLIGEVSAAAVDSGAAEPGVRAEVYGSDLRIYSGMGGIPTLHYGPGDPTWAHAPLEHVHVDEVVSVARALTVLALRRCGVAE</sequence>
<gene>
    <name evidence="9" type="ORF">GCM10011519_33300</name>
</gene>
<dbReference type="InterPro" id="IPR036264">
    <property type="entry name" value="Bact_exopeptidase_dim_dom"/>
</dbReference>
<keyword evidence="4" id="KW-0479">Metal-binding</keyword>
<keyword evidence="10" id="KW-1185">Reference proteome</keyword>
<keyword evidence="7" id="KW-0170">Cobalt</keyword>
<reference evidence="9" key="2">
    <citation type="submission" date="2020-09" db="EMBL/GenBank/DDBJ databases">
        <authorList>
            <person name="Sun Q."/>
            <person name="Zhou Y."/>
        </authorList>
    </citation>
    <scope>NUCLEOTIDE SEQUENCE</scope>
    <source>
        <strain evidence="9">CGMCC 1.16067</strain>
    </source>
</reference>
<dbReference type="InterPro" id="IPR010182">
    <property type="entry name" value="ArgE/DapE"/>
</dbReference>
<reference evidence="9" key="1">
    <citation type="journal article" date="2014" name="Int. J. Syst. Evol. Microbiol.">
        <title>Complete genome sequence of Corynebacterium casei LMG S-19264T (=DSM 44701T), isolated from a smear-ripened cheese.</title>
        <authorList>
            <consortium name="US DOE Joint Genome Institute (JGI-PGF)"/>
            <person name="Walter F."/>
            <person name="Albersmeier A."/>
            <person name="Kalinowski J."/>
            <person name="Ruckert C."/>
        </authorList>
    </citation>
    <scope>NUCLEOTIDE SEQUENCE</scope>
    <source>
        <strain evidence="9">CGMCC 1.16067</strain>
    </source>
</reference>
<evidence type="ECO:0000256" key="4">
    <source>
        <dbReference type="ARBA" id="ARBA00022723"/>
    </source>
</evidence>
<comment type="similarity">
    <text evidence="3">Belongs to the peptidase M20A family.</text>
</comment>
<dbReference type="InterPro" id="IPR002933">
    <property type="entry name" value="Peptidase_M20"/>
</dbReference>
<dbReference type="Pfam" id="PF07687">
    <property type="entry name" value="M20_dimer"/>
    <property type="match status" value="1"/>
</dbReference>
<dbReference type="PANTHER" id="PTHR43808">
    <property type="entry name" value="ACETYLORNITHINE DEACETYLASE"/>
    <property type="match status" value="1"/>
</dbReference>
<dbReference type="SUPFAM" id="SSF55031">
    <property type="entry name" value="Bacterial exopeptidase dimerisation domain"/>
    <property type="match status" value="1"/>
</dbReference>
<evidence type="ECO:0000259" key="8">
    <source>
        <dbReference type="Pfam" id="PF07687"/>
    </source>
</evidence>
<comment type="caution">
    <text evidence="9">The sequence shown here is derived from an EMBL/GenBank/DDBJ whole genome shotgun (WGS) entry which is preliminary data.</text>
</comment>
<keyword evidence="5" id="KW-0378">Hydrolase</keyword>
<evidence type="ECO:0000256" key="3">
    <source>
        <dbReference type="ARBA" id="ARBA00006247"/>
    </source>
</evidence>
<dbReference type="Pfam" id="PF01546">
    <property type="entry name" value="Peptidase_M20"/>
    <property type="match status" value="1"/>
</dbReference>
<evidence type="ECO:0000256" key="5">
    <source>
        <dbReference type="ARBA" id="ARBA00022801"/>
    </source>
</evidence>
<keyword evidence="6" id="KW-0862">Zinc</keyword>
<dbReference type="Proteomes" id="UP000649179">
    <property type="component" value="Unassembled WGS sequence"/>
</dbReference>
<evidence type="ECO:0000256" key="6">
    <source>
        <dbReference type="ARBA" id="ARBA00022833"/>
    </source>
</evidence>
<dbReference type="GO" id="GO:0046872">
    <property type="term" value="F:metal ion binding"/>
    <property type="evidence" value="ECO:0007669"/>
    <property type="project" value="UniProtKB-KW"/>
</dbReference>
<dbReference type="NCBIfam" id="TIGR01910">
    <property type="entry name" value="DapE-ArgE"/>
    <property type="match status" value="1"/>
</dbReference>
<organism evidence="9 10">
    <name type="scientific">Marmoricola endophyticus</name>
    <dbReference type="NCBI Taxonomy" id="2040280"/>
    <lineage>
        <taxon>Bacteria</taxon>
        <taxon>Bacillati</taxon>
        <taxon>Actinomycetota</taxon>
        <taxon>Actinomycetes</taxon>
        <taxon>Propionibacteriales</taxon>
        <taxon>Nocardioidaceae</taxon>
        <taxon>Marmoricola</taxon>
    </lineage>
</organism>
<dbReference type="AlphaFoldDB" id="A0A917BRY0"/>
<comment type="cofactor">
    <cofactor evidence="2">
        <name>Zn(2+)</name>
        <dbReference type="ChEBI" id="CHEBI:29105"/>
    </cofactor>
</comment>
<dbReference type="InterPro" id="IPR011650">
    <property type="entry name" value="Peptidase_M20_dimer"/>
</dbReference>
<name>A0A917BRY0_9ACTN</name>
<dbReference type="Gene3D" id="3.40.630.10">
    <property type="entry name" value="Zn peptidases"/>
    <property type="match status" value="1"/>
</dbReference>
<evidence type="ECO:0000256" key="1">
    <source>
        <dbReference type="ARBA" id="ARBA00001941"/>
    </source>
</evidence>
<feature type="domain" description="Peptidase M20 dimerisation" evidence="8">
    <location>
        <begin position="210"/>
        <end position="321"/>
    </location>
</feature>
<dbReference type="InterPro" id="IPR050072">
    <property type="entry name" value="Peptidase_M20A"/>
</dbReference>
<dbReference type="GO" id="GO:0016787">
    <property type="term" value="F:hydrolase activity"/>
    <property type="evidence" value="ECO:0007669"/>
    <property type="project" value="UniProtKB-KW"/>
</dbReference>
<evidence type="ECO:0000256" key="2">
    <source>
        <dbReference type="ARBA" id="ARBA00001947"/>
    </source>
</evidence>
<accession>A0A917BRY0</accession>
<evidence type="ECO:0000313" key="10">
    <source>
        <dbReference type="Proteomes" id="UP000649179"/>
    </source>
</evidence>
<dbReference type="SUPFAM" id="SSF53187">
    <property type="entry name" value="Zn-dependent exopeptidases"/>
    <property type="match status" value="1"/>
</dbReference>
<evidence type="ECO:0000256" key="7">
    <source>
        <dbReference type="ARBA" id="ARBA00023285"/>
    </source>
</evidence>
<dbReference type="PANTHER" id="PTHR43808:SF25">
    <property type="entry name" value="PEPTIDASE M20 DIMERISATION DOMAIN-CONTAINING PROTEIN"/>
    <property type="match status" value="1"/>
</dbReference>
<dbReference type="Gene3D" id="3.30.70.360">
    <property type="match status" value="1"/>
</dbReference>
<dbReference type="EMBL" id="BMKQ01000002">
    <property type="protein sequence ID" value="GGF56734.1"/>
    <property type="molecule type" value="Genomic_DNA"/>
</dbReference>
<protein>
    <submittedName>
        <fullName evidence="9">Acetylornithine deacetylase</fullName>
    </submittedName>
</protein>
<proteinExistence type="inferred from homology"/>
<evidence type="ECO:0000313" key="9">
    <source>
        <dbReference type="EMBL" id="GGF56734.1"/>
    </source>
</evidence>
<comment type="cofactor">
    <cofactor evidence="1">
        <name>Co(2+)</name>
        <dbReference type="ChEBI" id="CHEBI:48828"/>
    </cofactor>
</comment>